<dbReference type="InterPro" id="IPR045254">
    <property type="entry name" value="Nit1/2_C-N_Hydrolase"/>
</dbReference>
<feature type="domain" description="CN hydrolase" evidence="2">
    <location>
        <begin position="7"/>
        <end position="308"/>
    </location>
</feature>
<evidence type="ECO:0000256" key="1">
    <source>
        <dbReference type="ARBA" id="ARBA00022801"/>
    </source>
</evidence>
<evidence type="ECO:0000259" key="2">
    <source>
        <dbReference type="PROSITE" id="PS50263"/>
    </source>
</evidence>
<evidence type="ECO:0000313" key="3">
    <source>
        <dbReference type="EMBL" id="KAG6397955.1"/>
    </source>
</evidence>
<gene>
    <name evidence="3" type="ORF">SASPL_139405</name>
</gene>
<dbReference type="InterPro" id="IPR003010">
    <property type="entry name" value="C-N_Hydrolase"/>
</dbReference>
<organism evidence="3">
    <name type="scientific">Salvia splendens</name>
    <name type="common">Scarlet sage</name>
    <dbReference type="NCBI Taxonomy" id="180675"/>
    <lineage>
        <taxon>Eukaryota</taxon>
        <taxon>Viridiplantae</taxon>
        <taxon>Streptophyta</taxon>
        <taxon>Embryophyta</taxon>
        <taxon>Tracheophyta</taxon>
        <taxon>Spermatophyta</taxon>
        <taxon>Magnoliopsida</taxon>
        <taxon>eudicotyledons</taxon>
        <taxon>Gunneridae</taxon>
        <taxon>Pentapetalae</taxon>
        <taxon>asterids</taxon>
        <taxon>lamiids</taxon>
        <taxon>Lamiales</taxon>
        <taxon>Lamiaceae</taxon>
        <taxon>Nepetoideae</taxon>
        <taxon>Mentheae</taxon>
        <taxon>Salviinae</taxon>
        <taxon>Salvia</taxon>
        <taxon>Salvia subgen. Calosphace</taxon>
        <taxon>core Calosphace</taxon>
    </lineage>
</organism>
<dbReference type="GO" id="GO:0006107">
    <property type="term" value="P:oxaloacetate metabolic process"/>
    <property type="evidence" value="ECO:0007669"/>
    <property type="project" value="TreeGrafter"/>
</dbReference>
<dbReference type="GO" id="GO:0006528">
    <property type="term" value="P:asparagine metabolic process"/>
    <property type="evidence" value="ECO:0007669"/>
    <property type="project" value="TreeGrafter"/>
</dbReference>
<reference evidence="3" key="1">
    <citation type="submission" date="2018-01" db="EMBL/GenBank/DDBJ databases">
        <authorList>
            <person name="Mao J.F."/>
        </authorList>
    </citation>
    <scope>NUCLEOTIDE SEQUENCE</scope>
    <source>
        <strain evidence="3">Huo1</strain>
        <tissue evidence="3">Leaf</tissue>
    </source>
</reference>
<dbReference type="Gene3D" id="3.60.110.10">
    <property type="entry name" value="Carbon-nitrogen hydrolase"/>
    <property type="match status" value="1"/>
</dbReference>
<dbReference type="AlphaFoldDB" id="A0A8X8WNY1"/>
<protein>
    <recommendedName>
        <fullName evidence="2">CN hydrolase domain-containing protein</fullName>
    </recommendedName>
</protein>
<keyword evidence="1" id="KW-0378">Hydrolase</keyword>
<reference evidence="3" key="2">
    <citation type="submission" date="2020-08" db="EMBL/GenBank/DDBJ databases">
        <title>Plant Genome Project.</title>
        <authorList>
            <person name="Zhang R.-G."/>
        </authorList>
    </citation>
    <scope>NUCLEOTIDE SEQUENCE</scope>
    <source>
        <strain evidence="3">Huo1</strain>
        <tissue evidence="3">Leaf</tissue>
    </source>
</reference>
<dbReference type="GO" id="GO:0005739">
    <property type="term" value="C:mitochondrion"/>
    <property type="evidence" value="ECO:0007669"/>
    <property type="project" value="TreeGrafter"/>
</dbReference>
<dbReference type="GO" id="GO:0050152">
    <property type="term" value="F:omega-amidase activity"/>
    <property type="evidence" value="ECO:0007669"/>
    <property type="project" value="TreeGrafter"/>
</dbReference>
<dbReference type="PANTHER" id="PTHR23088">
    <property type="entry name" value="NITRILASE-RELATED"/>
    <property type="match status" value="1"/>
</dbReference>
<comment type="caution">
    <text evidence="3">The sequence shown here is derived from an EMBL/GenBank/DDBJ whole genome shotgun (WGS) entry which is preliminary data.</text>
</comment>
<dbReference type="InterPro" id="IPR036526">
    <property type="entry name" value="C-N_Hydrolase_sf"/>
</dbReference>
<dbReference type="EMBL" id="PNBA02000015">
    <property type="protein sequence ID" value="KAG6397955.1"/>
    <property type="molecule type" value="Genomic_DNA"/>
</dbReference>
<name>A0A8X8WNY1_SALSN</name>
<proteinExistence type="predicted"/>
<dbReference type="CDD" id="cd07572">
    <property type="entry name" value="nit"/>
    <property type="match status" value="1"/>
</dbReference>
<accession>A0A8X8WNY1</accession>
<sequence length="336" mass="37180">MQETSKLKIGLCQLSVTSEKKVNNEKARSSIEYASKQGAKLVVLPVISTLDSSRFMLICSPSKLIPTIVFKELWNCPNSSDFIALFAEDFEDEESASSFKTMSQVAREQKIIVVGGSVPERSGDRLYNTCCVFSSNGELLAKHRKIHLFDINIEGDIAFRESDTFAAGSDPTVVDTDVGCIGIGICHDIGFPELAMLYRDRGAHLICYPGAFNISTGEALWELEQRARQVFPCSLLSCFIFLFPCTYQSILGTFRTVDNQLFVATCSPSRDSAGSYPIWGHSTLVNPLGEIVATVGHDESVVVAEVDYSVVRITRESLPILKQRREDVYQFIGIND</sequence>
<dbReference type="PROSITE" id="PS50263">
    <property type="entry name" value="CN_HYDROLASE"/>
    <property type="match status" value="1"/>
</dbReference>
<evidence type="ECO:0000313" key="4">
    <source>
        <dbReference type="Proteomes" id="UP000298416"/>
    </source>
</evidence>
<dbReference type="PANTHER" id="PTHR23088:SF53">
    <property type="entry name" value="OS06G0206000 PROTEIN"/>
    <property type="match status" value="1"/>
</dbReference>
<dbReference type="Pfam" id="PF00795">
    <property type="entry name" value="CN_hydrolase"/>
    <property type="match status" value="2"/>
</dbReference>
<dbReference type="SUPFAM" id="SSF56317">
    <property type="entry name" value="Carbon-nitrogen hydrolase"/>
    <property type="match status" value="1"/>
</dbReference>
<dbReference type="Proteomes" id="UP000298416">
    <property type="component" value="Unassembled WGS sequence"/>
</dbReference>
<dbReference type="GO" id="GO:0006541">
    <property type="term" value="P:glutamine metabolic process"/>
    <property type="evidence" value="ECO:0007669"/>
    <property type="project" value="TreeGrafter"/>
</dbReference>
<keyword evidence="4" id="KW-1185">Reference proteome</keyword>